<dbReference type="RefSeq" id="WP_199295297.1">
    <property type="nucleotide sequence ID" value="NZ_JAMPKK010000050.1"/>
</dbReference>
<keyword evidence="2" id="KW-1185">Reference proteome</keyword>
<comment type="caution">
    <text evidence="1">The sequence shown here is derived from an EMBL/GenBank/DDBJ whole genome shotgun (WGS) entry which is preliminary data.</text>
</comment>
<gene>
    <name evidence="1" type="ORF">NDI37_20060</name>
</gene>
<dbReference type="EMBL" id="JAMPKK010000050">
    <property type="protein sequence ID" value="MEP0866752.1"/>
    <property type="molecule type" value="Genomic_DNA"/>
</dbReference>
<dbReference type="Proteomes" id="UP001442494">
    <property type="component" value="Unassembled WGS sequence"/>
</dbReference>
<evidence type="ECO:0000313" key="1">
    <source>
        <dbReference type="EMBL" id="MEP0866752.1"/>
    </source>
</evidence>
<organism evidence="1 2">
    <name type="scientific">Funiculus sociatus GB2-A5</name>
    <dbReference type="NCBI Taxonomy" id="2933946"/>
    <lineage>
        <taxon>Bacteria</taxon>
        <taxon>Bacillati</taxon>
        <taxon>Cyanobacteriota</taxon>
        <taxon>Cyanophyceae</taxon>
        <taxon>Coleofasciculales</taxon>
        <taxon>Coleofasciculaceae</taxon>
        <taxon>Funiculus</taxon>
    </lineage>
</organism>
<protein>
    <submittedName>
        <fullName evidence="1">Uncharacterized protein</fullName>
    </submittedName>
</protein>
<reference evidence="1 2" key="1">
    <citation type="submission" date="2022-04" db="EMBL/GenBank/DDBJ databases">
        <title>Positive selection, recombination, and allopatry shape intraspecific diversity of widespread and dominant cyanobacteria.</title>
        <authorList>
            <person name="Wei J."/>
            <person name="Shu W."/>
            <person name="Hu C."/>
        </authorList>
    </citation>
    <scope>NUCLEOTIDE SEQUENCE [LARGE SCALE GENOMIC DNA]</scope>
    <source>
        <strain evidence="1 2">GB2-A5</strain>
    </source>
</reference>
<evidence type="ECO:0000313" key="2">
    <source>
        <dbReference type="Proteomes" id="UP001442494"/>
    </source>
</evidence>
<sequence>MMVNLLNFAVMHRTNITIDADEIVALGASLQRIDQKILTPVKVNGSKRIWYQGIKEPYFDVFLDLREDNIEWFQFTLRGKSLSWNKAGWQTGITNEGSVNDITFYAASKLINTDNRLDLSFVKLAHSILETRAGDAIFDKILALFETDNIH</sequence>
<accession>A0ABV0JVU5</accession>
<proteinExistence type="predicted"/>
<name>A0ABV0JVU5_9CYAN</name>